<dbReference type="InterPro" id="IPR036047">
    <property type="entry name" value="F-box-like_dom_sf"/>
</dbReference>
<dbReference type="PANTHER" id="PTHR32133:SF377">
    <property type="entry name" value="F-BOX DOMAIN CONTAINING PROTEIN"/>
    <property type="match status" value="1"/>
</dbReference>
<dbReference type="Pfam" id="PF23635">
    <property type="entry name" value="Beta-prop_AT5G49610-like"/>
    <property type="match status" value="1"/>
</dbReference>
<dbReference type="PANTHER" id="PTHR32133">
    <property type="entry name" value="OS07G0120400 PROTEIN"/>
    <property type="match status" value="1"/>
</dbReference>
<gene>
    <name evidence="3" type="ORF">PAHAL_2G079100</name>
</gene>
<dbReference type="SUPFAM" id="SSF81383">
    <property type="entry name" value="F-box domain"/>
    <property type="match status" value="1"/>
</dbReference>
<dbReference type="Pfam" id="PF00646">
    <property type="entry name" value="F-box"/>
    <property type="match status" value="1"/>
</dbReference>
<evidence type="ECO:0000259" key="1">
    <source>
        <dbReference type="Pfam" id="PF00646"/>
    </source>
</evidence>
<sequence length="387" mass="44588">MDLDRDLKLLPHLKSLTMKRGPRSVRRRRRPLPPQLPDNDDILAEILLRLPPQPSSLPRASLVCKRWHRIVTDRNFVGRFRAHHGTPPVLGYFRPSGRFFNTQEPPDRVPTSRFSLRRWRRRGSWSMFGSRHGLVLYGIWDNFGFVSEFMVVDPMTGDRSRIVNPHAHSMTTLVTAVVVSLAGGIDRRSFRLAMLFSHDYQPRVTASVYSSESGVWSASVATLVLPLSYSYFIYHPSTLVGNAVYWLLFEGLIIQFDLERHSLAMIEQPPAANVGSEMERHIVTAEEGRLGFALLSEFSIQLWEREVEPNYNAAEWVLHRTIQLEKVLSIKPKDHVKCLLRIMGFCEESNVIFINACHGVFAIHLKSMQFRKMKRRGAFHIHPYSSF</sequence>
<evidence type="ECO:0000259" key="2">
    <source>
        <dbReference type="Pfam" id="PF23635"/>
    </source>
</evidence>
<organism evidence="3">
    <name type="scientific">Panicum hallii</name>
    <dbReference type="NCBI Taxonomy" id="206008"/>
    <lineage>
        <taxon>Eukaryota</taxon>
        <taxon>Viridiplantae</taxon>
        <taxon>Streptophyta</taxon>
        <taxon>Embryophyta</taxon>
        <taxon>Tracheophyta</taxon>
        <taxon>Spermatophyta</taxon>
        <taxon>Magnoliopsida</taxon>
        <taxon>Liliopsida</taxon>
        <taxon>Poales</taxon>
        <taxon>Poaceae</taxon>
        <taxon>PACMAD clade</taxon>
        <taxon>Panicoideae</taxon>
        <taxon>Panicodae</taxon>
        <taxon>Paniceae</taxon>
        <taxon>Panicinae</taxon>
        <taxon>Panicum</taxon>
        <taxon>Panicum sect. Panicum</taxon>
    </lineage>
</organism>
<reference evidence="3" key="1">
    <citation type="submission" date="2018-04" db="EMBL/GenBank/DDBJ databases">
        <title>WGS assembly of Panicum hallii.</title>
        <authorList>
            <person name="Lovell J."/>
            <person name="Jenkins J."/>
            <person name="Lowry D."/>
            <person name="Mamidi S."/>
            <person name="Sreedasyam A."/>
            <person name="Weng X."/>
            <person name="Barry K."/>
            <person name="Bonette J."/>
            <person name="Campitelli B."/>
            <person name="Daum C."/>
            <person name="Gordon S."/>
            <person name="Gould B."/>
            <person name="Lipzen A."/>
            <person name="Macqueen A."/>
            <person name="Palacio-Mejia J."/>
            <person name="Plott C."/>
            <person name="Shakirov E."/>
            <person name="Shu S."/>
            <person name="Yoshinaga Y."/>
            <person name="Zane M."/>
            <person name="Rokhsar D."/>
            <person name="Grimwood J."/>
            <person name="Schmutz J."/>
            <person name="Juenger T."/>
        </authorList>
    </citation>
    <scope>NUCLEOTIDE SEQUENCE [LARGE SCALE GENOMIC DNA]</scope>
    <source>
        <strain evidence="3">FIL2</strain>
    </source>
</reference>
<proteinExistence type="predicted"/>
<feature type="domain" description="F-box" evidence="1">
    <location>
        <begin position="40"/>
        <end position="76"/>
    </location>
</feature>
<dbReference type="InterPro" id="IPR056594">
    <property type="entry name" value="AT5G49610-like_b-prop"/>
</dbReference>
<protein>
    <submittedName>
        <fullName evidence="3">Uncharacterized protein</fullName>
    </submittedName>
</protein>
<dbReference type="AlphaFoldDB" id="A0A2T8KNB6"/>
<dbReference type="Proteomes" id="UP000243499">
    <property type="component" value="Chromosome 2"/>
</dbReference>
<dbReference type="Gramene" id="PVH63660">
    <property type="protein sequence ID" value="PVH63660"/>
    <property type="gene ID" value="PAHAL_2G079100"/>
</dbReference>
<name>A0A2T8KNB6_9POAL</name>
<accession>A0A2T8KNB6</accession>
<dbReference type="EMBL" id="CM008047">
    <property type="protein sequence ID" value="PVH63660.1"/>
    <property type="molecule type" value="Genomic_DNA"/>
</dbReference>
<dbReference type="Gene3D" id="1.20.1280.50">
    <property type="match status" value="1"/>
</dbReference>
<evidence type="ECO:0000313" key="3">
    <source>
        <dbReference type="EMBL" id="PVH63660.1"/>
    </source>
</evidence>
<feature type="domain" description="F-box protein AT5G49610-like beta-propeller" evidence="2">
    <location>
        <begin position="128"/>
        <end position="383"/>
    </location>
</feature>
<dbReference type="InterPro" id="IPR001810">
    <property type="entry name" value="F-box_dom"/>
</dbReference>